<reference evidence="8" key="1">
    <citation type="journal article" date="2022" name="bioRxiv">
        <title>Thiovibrio frasassiensisgen. nov., sp. nov., an autotrophic, elemental sulfur disproportionating bacterium isolated from sulfidic karst sediment, and proposal of Thiovibrionaceae fam. nov.</title>
        <authorList>
            <person name="Aronson H."/>
            <person name="Thomas C."/>
            <person name="Bhattacharyya M."/>
            <person name="Eckstein S."/>
            <person name="Jensen S."/>
            <person name="Barco R."/>
            <person name="Macalady J."/>
            <person name="Amend J."/>
        </authorList>
    </citation>
    <scope>NUCLEOTIDE SEQUENCE</scope>
    <source>
        <strain evidence="8">RS19-109</strain>
    </source>
</reference>
<feature type="domain" description="Rod shape-determining protein MreC beta-barrel core" evidence="7">
    <location>
        <begin position="125"/>
        <end position="269"/>
    </location>
</feature>
<evidence type="ECO:0000259" key="7">
    <source>
        <dbReference type="Pfam" id="PF04085"/>
    </source>
</evidence>
<evidence type="ECO:0000313" key="9">
    <source>
        <dbReference type="Proteomes" id="UP001154240"/>
    </source>
</evidence>
<dbReference type="Pfam" id="PF04085">
    <property type="entry name" value="MreC"/>
    <property type="match status" value="1"/>
</dbReference>
<dbReference type="InterPro" id="IPR007221">
    <property type="entry name" value="MreC"/>
</dbReference>
<keyword evidence="9" id="KW-1185">Reference proteome</keyword>
<proteinExistence type="inferred from homology"/>
<keyword evidence="6" id="KW-0175">Coiled coil</keyword>
<feature type="coiled-coil region" evidence="6">
    <location>
        <begin position="72"/>
        <end position="99"/>
    </location>
</feature>
<dbReference type="PANTHER" id="PTHR34138:SF1">
    <property type="entry name" value="CELL SHAPE-DETERMINING PROTEIN MREC"/>
    <property type="match status" value="1"/>
</dbReference>
<dbReference type="GO" id="GO:0008360">
    <property type="term" value="P:regulation of cell shape"/>
    <property type="evidence" value="ECO:0007669"/>
    <property type="project" value="UniProtKB-KW"/>
</dbReference>
<dbReference type="InterPro" id="IPR055342">
    <property type="entry name" value="MreC_beta-barrel_core"/>
</dbReference>
<comment type="function">
    <text evidence="5">Involved in formation and maintenance of cell shape.</text>
</comment>
<sequence length="277" mass="30361">MRKKNKRARQIRLFLFFGLLLALFIILIVSTVGRQEFNAPHKLALEVIGTAQYAMTRMTGSFKNGWQNYTALINVREENARLREELQKHKAVNNEYREAVATNVRLAKLLEMKETLPAPTLTAEIIGVDPSQWFKTIIIDRGSSDGVQAGMPAVTVEGVVGQVTNTSPHFAKILLATDPNSALDGLVQETRVQGIVKGGGAGFHMEYVLKNAEVSKGDRIVTSGIGGVFPKGVPIGTVAKAEKAGRGMFQEIEIEPAADFSQLEYLIIVMKKDPLAK</sequence>
<accession>A0A9X4MEQ8</accession>
<dbReference type="InterPro" id="IPR042175">
    <property type="entry name" value="Cell/Rod_MreC_2"/>
</dbReference>
<dbReference type="GO" id="GO:0005886">
    <property type="term" value="C:plasma membrane"/>
    <property type="evidence" value="ECO:0007669"/>
    <property type="project" value="TreeGrafter"/>
</dbReference>
<dbReference type="Proteomes" id="UP001154240">
    <property type="component" value="Unassembled WGS sequence"/>
</dbReference>
<organism evidence="8 9">
    <name type="scientific">Thiovibrio frasassiensis</name>
    <dbReference type="NCBI Taxonomy" id="2984131"/>
    <lineage>
        <taxon>Bacteria</taxon>
        <taxon>Pseudomonadati</taxon>
        <taxon>Thermodesulfobacteriota</taxon>
        <taxon>Desulfobulbia</taxon>
        <taxon>Desulfobulbales</taxon>
        <taxon>Thiovibrionaceae</taxon>
        <taxon>Thiovibrio</taxon>
    </lineage>
</organism>
<dbReference type="PANTHER" id="PTHR34138">
    <property type="entry name" value="CELL SHAPE-DETERMINING PROTEIN MREC"/>
    <property type="match status" value="1"/>
</dbReference>
<dbReference type="Gene3D" id="2.40.10.340">
    <property type="entry name" value="Rod shape-determining protein MreC, domain 1"/>
    <property type="match status" value="1"/>
</dbReference>
<keyword evidence="3 5" id="KW-0133">Cell shape</keyword>
<reference evidence="8" key="2">
    <citation type="submission" date="2022-10" db="EMBL/GenBank/DDBJ databases">
        <authorList>
            <person name="Aronson H.S."/>
        </authorList>
    </citation>
    <scope>NUCLEOTIDE SEQUENCE</scope>
    <source>
        <strain evidence="8">RS19-109</strain>
    </source>
</reference>
<dbReference type="PIRSF" id="PIRSF038471">
    <property type="entry name" value="MreC"/>
    <property type="match status" value="1"/>
</dbReference>
<evidence type="ECO:0000256" key="3">
    <source>
        <dbReference type="ARBA" id="ARBA00022960"/>
    </source>
</evidence>
<dbReference type="InterPro" id="IPR042177">
    <property type="entry name" value="Cell/Rod_1"/>
</dbReference>
<evidence type="ECO:0000256" key="2">
    <source>
        <dbReference type="ARBA" id="ARBA00013855"/>
    </source>
</evidence>
<comment type="similarity">
    <text evidence="1 5">Belongs to the MreC family.</text>
</comment>
<name>A0A9X4MEQ8_9BACT</name>
<comment type="caution">
    <text evidence="8">The sequence shown here is derived from an EMBL/GenBank/DDBJ whole genome shotgun (WGS) entry which is preliminary data.</text>
</comment>
<gene>
    <name evidence="8" type="primary">mreC</name>
    <name evidence="8" type="ORF">OLX77_01855</name>
</gene>
<evidence type="ECO:0000256" key="4">
    <source>
        <dbReference type="ARBA" id="ARBA00032089"/>
    </source>
</evidence>
<dbReference type="RefSeq" id="WP_307631881.1">
    <property type="nucleotide sequence ID" value="NZ_JAPHEH010000001.1"/>
</dbReference>
<evidence type="ECO:0000256" key="5">
    <source>
        <dbReference type="PIRNR" id="PIRNR038471"/>
    </source>
</evidence>
<evidence type="ECO:0000313" key="8">
    <source>
        <dbReference type="EMBL" id="MDG4474903.1"/>
    </source>
</evidence>
<protein>
    <recommendedName>
        <fullName evidence="2 5">Cell shape-determining protein MreC</fullName>
    </recommendedName>
    <alternativeName>
        <fullName evidence="4 5">Cell shape protein MreC</fullName>
    </alternativeName>
</protein>
<dbReference type="AlphaFoldDB" id="A0A9X4MEQ8"/>
<dbReference type="EMBL" id="JAPHEH010000001">
    <property type="protein sequence ID" value="MDG4474903.1"/>
    <property type="molecule type" value="Genomic_DNA"/>
</dbReference>
<evidence type="ECO:0000256" key="6">
    <source>
        <dbReference type="SAM" id="Coils"/>
    </source>
</evidence>
<dbReference type="Gene3D" id="2.40.10.350">
    <property type="entry name" value="Rod shape-determining protein MreC, domain 2"/>
    <property type="match status" value="1"/>
</dbReference>
<evidence type="ECO:0000256" key="1">
    <source>
        <dbReference type="ARBA" id="ARBA00009369"/>
    </source>
</evidence>
<dbReference type="NCBIfam" id="TIGR00219">
    <property type="entry name" value="mreC"/>
    <property type="match status" value="1"/>
</dbReference>